<accession>A0A1G6U8E7</accession>
<dbReference type="InterPro" id="IPR006260">
    <property type="entry name" value="TonB/TolA_C"/>
</dbReference>
<evidence type="ECO:0000313" key="12">
    <source>
        <dbReference type="EMBL" id="SDD36966.1"/>
    </source>
</evidence>
<evidence type="ECO:0000256" key="5">
    <source>
        <dbReference type="ARBA" id="ARBA00022519"/>
    </source>
</evidence>
<dbReference type="EMBL" id="FMZH01000005">
    <property type="protein sequence ID" value="SDD36966.1"/>
    <property type="molecule type" value="Genomic_DNA"/>
</dbReference>
<sequence length="134" mass="15029">MILALLGCAMLVNSAKAQDKDEVYDFVSVQKQPMYPGGIAEFYQYVKKEIKYPEVAKNNKTEGKVFLAFTVEKDGSISDIMVTRSLSPETDTEAVRVLKNSPKWAAAEQDGKAVRVRYNININFDLTKARSTKN</sequence>
<dbReference type="AlphaFoldDB" id="A0A1G6U8E7"/>
<keyword evidence="10" id="KW-0732">Signal</keyword>
<keyword evidence="9" id="KW-0472">Membrane</keyword>
<dbReference type="PROSITE" id="PS52015">
    <property type="entry name" value="TONB_CTD"/>
    <property type="match status" value="1"/>
</dbReference>
<comment type="similarity">
    <text evidence="2">Belongs to the TonB family.</text>
</comment>
<dbReference type="Pfam" id="PF03544">
    <property type="entry name" value="TonB_C"/>
    <property type="match status" value="1"/>
</dbReference>
<comment type="subcellular location">
    <subcellularLocation>
        <location evidence="1">Cell inner membrane</location>
        <topology evidence="1">Single-pass membrane protein</topology>
        <orientation evidence="1">Periplasmic side</orientation>
    </subcellularLocation>
</comment>
<gene>
    <name evidence="12" type="ORF">SAMN04488024_105252</name>
</gene>
<evidence type="ECO:0000256" key="4">
    <source>
        <dbReference type="ARBA" id="ARBA00022475"/>
    </source>
</evidence>
<keyword evidence="4" id="KW-1003">Cell membrane</keyword>
<proteinExistence type="inferred from homology"/>
<evidence type="ECO:0000256" key="3">
    <source>
        <dbReference type="ARBA" id="ARBA00022448"/>
    </source>
</evidence>
<evidence type="ECO:0000256" key="9">
    <source>
        <dbReference type="ARBA" id="ARBA00023136"/>
    </source>
</evidence>
<dbReference type="GO" id="GO:0055085">
    <property type="term" value="P:transmembrane transport"/>
    <property type="evidence" value="ECO:0007669"/>
    <property type="project" value="InterPro"/>
</dbReference>
<dbReference type="GO" id="GO:0031992">
    <property type="term" value="F:energy transducer activity"/>
    <property type="evidence" value="ECO:0007669"/>
    <property type="project" value="TreeGrafter"/>
</dbReference>
<evidence type="ECO:0000256" key="6">
    <source>
        <dbReference type="ARBA" id="ARBA00022692"/>
    </source>
</evidence>
<dbReference type="Proteomes" id="UP000199455">
    <property type="component" value="Unassembled WGS sequence"/>
</dbReference>
<dbReference type="GO" id="GO:0098797">
    <property type="term" value="C:plasma membrane protein complex"/>
    <property type="evidence" value="ECO:0007669"/>
    <property type="project" value="TreeGrafter"/>
</dbReference>
<keyword evidence="6" id="KW-0812">Transmembrane</keyword>
<feature type="signal peptide" evidence="10">
    <location>
        <begin position="1"/>
        <end position="17"/>
    </location>
</feature>
<evidence type="ECO:0000256" key="8">
    <source>
        <dbReference type="ARBA" id="ARBA00022989"/>
    </source>
</evidence>
<dbReference type="NCBIfam" id="TIGR01352">
    <property type="entry name" value="tonB_Cterm"/>
    <property type="match status" value="1"/>
</dbReference>
<keyword evidence="8" id="KW-1133">Transmembrane helix</keyword>
<name>A0A1G6U8E7_9SPHI</name>
<feature type="domain" description="TonB C-terminal" evidence="11">
    <location>
        <begin position="37"/>
        <end position="133"/>
    </location>
</feature>
<dbReference type="PANTHER" id="PTHR33446">
    <property type="entry name" value="PROTEIN TONB-RELATED"/>
    <property type="match status" value="1"/>
</dbReference>
<dbReference type="InterPro" id="IPR037682">
    <property type="entry name" value="TonB_C"/>
</dbReference>
<keyword evidence="5" id="KW-0997">Cell inner membrane</keyword>
<evidence type="ECO:0000256" key="7">
    <source>
        <dbReference type="ARBA" id="ARBA00022927"/>
    </source>
</evidence>
<evidence type="ECO:0000256" key="2">
    <source>
        <dbReference type="ARBA" id="ARBA00006555"/>
    </source>
</evidence>
<keyword evidence="3" id="KW-0813">Transport</keyword>
<keyword evidence="13" id="KW-1185">Reference proteome</keyword>
<protein>
    <submittedName>
        <fullName evidence="12">Protein TonB</fullName>
    </submittedName>
</protein>
<evidence type="ECO:0000313" key="13">
    <source>
        <dbReference type="Proteomes" id="UP000199455"/>
    </source>
</evidence>
<feature type="chain" id="PRO_5011643386" evidence="10">
    <location>
        <begin position="18"/>
        <end position="134"/>
    </location>
</feature>
<keyword evidence="7" id="KW-0653">Protein transport</keyword>
<evidence type="ECO:0000256" key="1">
    <source>
        <dbReference type="ARBA" id="ARBA00004383"/>
    </source>
</evidence>
<evidence type="ECO:0000256" key="10">
    <source>
        <dbReference type="SAM" id="SignalP"/>
    </source>
</evidence>
<dbReference type="GO" id="GO:0015031">
    <property type="term" value="P:protein transport"/>
    <property type="evidence" value="ECO:0007669"/>
    <property type="project" value="UniProtKB-KW"/>
</dbReference>
<dbReference type="PANTHER" id="PTHR33446:SF2">
    <property type="entry name" value="PROTEIN TONB"/>
    <property type="match status" value="1"/>
</dbReference>
<evidence type="ECO:0000259" key="11">
    <source>
        <dbReference type="PROSITE" id="PS52015"/>
    </source>
</evidence>
<dbReference type="STRING" id="390242.SAMN04488024_105252"/>
<reference evidence="13" key="1">
    <citation type="submission" date="2016-10" db="EMBL/GenBank/DDBJ databases">
        <authorList>
            <person name="Varghese N."/>
            <person name="Submissions S."/>
        </authorList>
    </citation>
    <scope>NUCLEOTIDE SEQUENCE [LARGE SCALE GENOMIC DNA]</scope>
    <source>
        <strain evidence="13">DSM 18609</strain>
    </source>
</reference>
<dbReference type="Gene3D" id="3.30.1150.10">
    <property type="match status" value="1"/>
</dbReference>
<dbReference type="SUPFAM" id="SSF74653">
    <property type="entry name" value="TolA/TonB C-terminal domain"/>
    <property type="match status" value="1"/>
</dbReference>
<organism evidence="12 13">
    <name type="scientific">Pedobacter soli</name>
    <dbReference type="NCBI Taxonomy" id="390242"/>
    <lineage>
        <taxon>Bacteria</taxon>
        <taxon>Pseudomonadati</taxon>
        <taxon>Bacteroidota</taxon>
        <taxon>Sphingobacteriia</taxon>
        <taxon>Sphingobacteriales</taxon>
        <taxon>Sphingobacteriaceae</taxon>
        <taxon>Pedobacter</taxon>
    </lineage>
</organism>
<dbReference type="InterPro" id="IPR051045">
    <property type="entry name" value="TonB-dependent_transducer"/>
</dbReference>